<dbReference type="InterPro" id="IPR035445">
    <property type="entry name" value="GYF-like_dom_sf"/>
</dbReference>
<feature type="domain" description="GYF" evidence="4">
    <location>
        <begin position="1"/>
        <end position="48"/>
    </location>
</feature>
<dbReference type="AlphaFoldDB" id="A0AAD7U8V7"/>
<accession>A0AAD7U8V7</accession>
<evidence type="ECO:0000256" key="2">
    <source>
        <dbReference type="ARBA" id="ARBA00023043"/>
    </source>
</evidence>
<dbReference type="EMBL" id="JAQMWT010000524">
    <property type="protein sequence ID" value="KAJ8600380.1"/>
    <property type="molecule type" value="Genomic_DNA"/>
</dbReference>
<dbReference type="SMART" id="SM00248">
    <property type="entry name" value="ANK"/>
    <property type="match status" value="3"/>
</dbReference>
<dbReference type="InterPro" id="IPR002110">
    <property type="entry name" value="Ankyrin_rpt"/>
</dbReference>
<keyword evidence="1" id="KW-0677">Repeat</keyword>
<dbReference type="Pfam" id="PF12796">
    <property type="entry name" value="Ank_2"/>
    <property type="match status" value="1"/>
</dbReference>
<keyword evidence="2 3" id="KW-0040">ANK repeat</keyword>
<feature type="repeat" description="ANK" evidence="3">
    <location>
        <begin position="135"/>
        <end position="167"/>
    </location>
</feature>
<dbReference type="SUPFAM" id="SSF48403">
    <property type="entry name" value="Ankyrin repeat"/>
    <property type="match status" value="1"/>
</dbReference>
<keyword evidence="6" id="KW-1185">Reference proteome</keyword>
<evidence type="ECO:0000259" key="4">
    <source>
        <dbReference type="PROSITE" id="PS50829"/>
    </source>
</evidence>
<evidence type="ECO:0000313" key="6">
    <source>
        <dbReference type="Proteomes" id="UP001230188"/>
    </source>
</evidence>
<evidence type="ECO:0000313" key="5">
    <source>
        <dbReference type="EMBL" id="KAJ8600380.1"/>
    </source>
</evidence>
<dbReference type="Proteomes" id="UP001230188">
    <property type="component" value="Unassembled WGS sequence"/>
</dbReference>
<comment type="caution">
    <text evidence="5">The sequence shown here is derived from an EMBL/GenBank/DDBJ whole genome shotgun (WGS) entry which is preliminary data.</text>
</comment>
<dbReference type="InterPro" id="IPR036770">
    <property type="entry name" value="Ankyrin_rpt-contain_sf"/>
</dbReference>
<sequence length="230" mass="24649">MTYYFLDPQGGVQGPFPAAQMRAWLEQGYFEAMTPVATRPEGPFTLLGLRKQPPPAAPQASKKREQFESLGHELFACCAAGRRREAYALLDAGADAGWKNRNGVACLAVAAMAGDAPLCRALARAGAGVDSRNIWNQTALHDAAAADQPTAVAALVDLGADIEAVDYDGARPAHLACKNGSAAALRELVSRGVSTCVRDYHNWTPAMFALNYPDADTKNLLIRLVQRHVE</sequence>
<dbReference type="PANTHER" id="PTHR24201">
    <property type="entry name" value="ANK_REP_REGION DOMAIN-CONTAINING PROTEIN"/>
    <property type="match status" value="1"/>
</dbReference>
<dbReference type="SMART" id="SM00444">
    <property type="entry name" value="GYF"/>
    <property type="match status" value="1"/>
</dbReference>
<dbReference type="PROSITE" id="PS50297">
    <property type="entry name" value="ANK_REP_REGION"/>
    <property type="match status" value="2"/>
</dbReference>
<dbReference type="InterPro" id="IPR050776">
    <property type="entry name" value="Ank_Repeat/CDKN_Inhibitor"/>
</dbReference>
<dbReference type="PROSITE" id="PS50829">
    <property type="entry name" value="GYF"/>
    <property type="match status" value="1"/>
</dbReference>
<dbReference type="Gene3D" id="1.25.40.20">
    <property type="entry name" value="Ankyrin repeat-containing domain"/>
    <property type="match status" value="1"/>
</dbReference>
<dbReference type="Gene3D" id="3.30.1490.40">
    <property type="match status" value="1"/>
</dbReference>
<dbReference type="PANTHER" id="PTHR24201:SF2">
    <property type="entry name" value="ANKYRIN REPEAT DOMAIN-CONTAINING PROTEIN 42"/>
    <property type="match status" value="1"/>
</dbReference>
<organism evidence="5 6">
    <name type="scientific">Chrysophaeum taylorii</name>
    <dbReference type="NCBI Taxonomy" id="2483200"/>
    <lineage>
        <taxon>Eukaryota</taxon>
        <taxon>Sar</taxon>
        <taxon>Stramenopiles</taxon>
        <taxon>Ochrophyta</taxon>
        <taxon>Pelagophyceae</taxon>
        <taxon>Pelagomonadales</taxon>
        <taxon>Pelagomonadaceae</taxon>
        <taxon>Chrysophaeum</taxon>
    </lineage>
</organism>
<dbReference type="PROSITE" id="PS50088">
    <property type="entry name" value="ANK_REPEAT"/>
    <property type="match status" value="2"/>
</dbReference>
<feature type="repeat" description="ANK" evidence="3">
    <location>
        <begin position="168"/>
        <end position="200"/>
    </location>
</feature>
<dbReference type="Pfam" id="PF02213">
    <property type="entry name" value="GYF"/>
    <property type="match status" value="1"/>
</dbReference>
<dbReference type="InterPro" id="IPR003169">
    <property type="entry name" value="GYF"/>
</dbReference>
<name>A0AAD7U8V7_9STRA</name>
<reference evidence="5" key="1">
    <citation type="submission" date="2023-01" db="EMBL/GenBank/DDBJ databases">
        <title>Metagenome sequencing of chrysophaentin producing Chrysophaeum taylorii.</title>
        <authorList>
            <person name="Davison J."/>
            <person name="Bewley C."/>
        </authorList>
    </citation>
    <scope>NUCLEOTIDE SEQUENCE</scope>
    <source>
        <strain evidence="5">NIES-1699</strain>
    </source>
</reference>
<gene>
    <name evidence="5" type="ORF">CTAYLR_000728</name>
</gene>
<evidence type="ECO:0000256" key="1">
    <source>
        <dbReference type="ARBA" id="ARBA00022737"/>
    </source>
</evidence>
<protein>
    <recommendedName>
        <fullName evidence="4">GYF domain-containing protein</fullName>
    </recommendedName>
</protein>
<dbReference type="GO" id="GO:0005634">
    <property type="term" value="C:nucleus"/>
    <property type="evidence" value="ECO:0007669"/>
    <property type="project" value="TreeGrafter"/>
</dbReference>
<dbReference type="SUPFAM" id="SSF55277">
    <property type="entry name" value="GYF domain"/>
    <property type="match status" value="1"/>
</dbReference>
<evidence type="ECO:0000256" key="3">
    <source>
        <dbReference type="PROSITE-ProRule" id="PRU00023"/>
    </source>
</evidence>
<proteinExistence type="predicted"/>